<feature type="signal peptide" evidence="1">
    <location>
        <begin position="1"/>
        <end position="23"/>
    </location>
</feature>
<evidence type="ECO:0000313" key="2">
    <source>
        <dbReference type="EMBL" id="KHN87976.1"/>
    </source>
</evidence>
<dbReference type="AlphaFoldDB" id="A0A0B2VWP6"/>
<evidence type="ECO:0000256" key="1">
    <source>
        <dbReference type="SAM" id="SignalP"/>
    </source>
</evidence>
<comment type="caution">
    <text evidence="2">The sequence shown here is derived from an EMBL/GenBank/DDBJ whole genome shotgun (WGS) entry which is preliminary data.</text>
</comment>
<dbReference type="Proteomes" id="UP000031036">
    <property type="component" value="Unassembled WGS sequence"/>
</dbReference>
<proteinExistence type="predicted"/>
<protein>
    <submittedName>
        <fullName evidence="2">Uncharacterized protein</fullName>
    </submittedName>
</protein>
<organism evidence="2 3">
    <name type="scientific">Toxocara canis</name>
    <name type="common">Canine roundworm</name>
    <dbReference type="NCBI Taxonomy" id="6265"/>
    <lineage>
        <taxon>Eukaryota</taxon>
        <taxon>Metazoa</taxon>
        <taxon>Ecdysozoa</taxon>
        <taxon>Nematoda</taxon>
        <taxon>Chromadorea</taxon>
        <taxon>Rhabditida</taxon>
        <taxon>Spirurina</taxon>
        <taxon>Ascaridomorpha</taxon>
        <taxon>Ascaridoidea</taxon>
        <taxon>Toxocaridae</taxon>
        <taxon>Toxocara</taxon>
    </lineage>
</organism>
<sequence length="235" mass="25663">MSVALDSCTVAVLLYVLFDDVTGWQCEDRNTACERCVQIVVKDVGESDAANSMAIGQLAVPWPSVIGGWDAAVDEDVPFGLSNASLGRTYRCSFNSSFHAFATMGQPLQILPLKSALAPCASSHQHQQELFLFNWLNNISEPSPTKTLSALLLASTSQVRTMQLTASVLCQTSTLKQIKRSPFPDNMRTSPLQNSCLRNGCLIKFDSGNMITHFKFLISRMLNGSCEQQASSTML</sequence>
<dbReference type="EMBL" id="JPKZ01000317">
    <property type="protein sequence ID" value="KHN87976.1"/>
    <property type="molecule type" value="Genomic_DNA"/>
</dbReference>
<keyword evidence="1" id="KW-0732">Signal</keyword>
<gene>
    <name evidence="2" type="ORF">Tcan_13222</name>
</gene>
<evidence type="ECO:0000313" key="3">
    <source>
        <dbReference type="Proteomes" id="UP000031036"/>
    </source>
</evidence>
<name>A0A0B2VWP6_TOXCA</name>
<feature type="chain" id="PRO_5002080450" evidence="1">
    <location>
        <begin position="24"/>
        <end position="235"/>
    </location>
</feature>
<reference evidence="2 3" key="1">
    <citation type="submission" date="2014-11" db="EMBL/GenBank/DDBJ databases">
        <title>Genetic blueprint of the zoonotic pathogen Toxocara canis.</title>
        <authorList>
            <person name="Zhu X.-Q."/>
            <person name="Korhonen P.K."/>
            <person name="Cai H."/>
            <person name="Young N.D."/>
            <person name="Nejsum P."/>
            <person name="von Samson-Himmelstjerna G."/>
            <person name="Boag P.R."/>
            <person name="Tan P."/>
            <person name="Li Q."/>
            <person name="Min J."/>
            <person name="Yang Y."/>
            <person name="Wang X."/>
            <person name="Fang X."/>
            <person name="Hall R.S."/>
            <person name="Hofmann A."/>
            <person name="Sternberg P.W."/>
            <person name="Jex A.R."/>
            <person name="Gasser R.B."/>
        </authorList>
    </citation>
    <scope>NUCLEOTIDE SEQUENCE [LARGE SCALE GENOMIC DNA]</scope>
    <source>
        <strain evidence="2">PN_DK_2014</strain>
    </source>
</reference>
<accession>A0A0B2VWP6</accession>
<keyword evidence="3" id="KW-1185">Reference proteome</keyword>